<dbReference type="AlphaFoldDB" id="A0A9D4HH55"/>
<reference evidence="1" key="2">
    <citation type="submission" date="2020-11" db="EMBL/GenBank/DDBJ databases">
        <authorList>
            <person name="McCartney M.A."/>
            <person name="Auch B."/>
            <person name="Kono T."/>
            <person name="Mallez S."/>
            <person name="Becker A."/>
            <person name="Gohl D.M."/>
            <person name="Silverstein K.A.T."/>
            <person name="Koren S."/>
            <person name="Bechman K.B."/>
            <person name="Herman A."/>
            <person name="Abrahante J.E."/>
            <person name="Garbe J."/>
        </authorList>
    </citation>
    <scope>NUCLEOTIDE SEQUENCE</scope>
    <source>
        <strain evidence="1">Duluth1</strain>
        <tissue evidence="1">Whole animal</tissue>
    </source>
</reference>
<dbReference type="Proteomes" id="UP000828390">
    <property type="component" value="Unassembled WGS sequence"/>
</dbReference>
<protein>
    <submittedName>
        <fullName evidence="1">Uncharacterized protein</fullName>
    </submittedName>
</protein>
<reference evidence="1" key="1">
    <citation type="journal article" date="2019" name="bioRxiv">
        <title>The Genome of the Zebra Mussel, Dreissena polymorpha: A Resource for Invasive Species Research.</title>
        <authorList>
            <person name="McCartney M.A."/>
            <person name="Auch B."/>
            <person name="Kono T."/>
            <person name="Mallez S."/>
            <person name="Zhang Y."/>
            <person name="Obille A."/>
            <person name="Becker A."/>
            <person name="Abrahante J.E."/>
            <person name="Garbe J."/>
            <person name="Badalamenti J.P."/>
            <person name="Herman A."/>
            <person name="Mangelson H."/>
            <person name="Liachko I."/>
            <person name="Sullivan S."/>
            <person name="Sone E.D."/>
            <person name="Koren S."/>
            <person name="Silverstein K.A.T."/>
            <person name="Beckman K.B."/>
            <person name="Gohl D.M."/>
        </authorList>
    </citation>
    <scope>NUCLEOTIDE SEQUENCE</scope>
    <source>
        <strain evidence="1">Duluth1</strain>
        <tissue evidence="1">Whole animal</tissue>
    </source>
</reference>
<organism evidence="1 2">
    <name type="scientific">Dreissena polymorpha</name>
    <name type="common">Zebra mussel</name>
    <name type="synonym">Mytilus polymorpha</name>
    <dbReference type="NCBI Taxonomy" id="45954"/>
    <lineage>
        <taxon>Eukaryota</taxon>
        <taxon>Metazoa</taxon>
        <taxon>Spiralia</taxon>
        <taxon>Lophotrochozoa</taxon>
        <taxon>Mollusca</taxon>
        <taxon>Bivalvia</taxon>
        <taxon>Autobranchia</taxon>
        <taxon>Heteroconchia</taxon>
        <taxon>Euheterodonta</taxon>
        <taxon>Imparidentia</taxon>
        <taxon>Neoheterodontei</taxon>
        <taxon>Myida</taxon>
        <taxon>Dreissenoidea</taxon>
        <taxon>Dreissenidae</taxon>
        <taxon>Dreissena</taxon>
    </lineage>
</organism>
<name>A0A9D4HH55_DREPO</name>
<accession>A0A9D4HH55</accession>
<gene>
    <name evidence="1" type="ORF">DPMN_060056</name>
</gene>
<evidence type="ECO:0000313" key="2">
    <source>
        <dbReference type="Proteomes" id="UP000828390"/>
    </source>
</evidence>
<keyword evidence="2" id="KW-1185">Reference proteome</keyword>
<sequence>MTLNIVGKNDDVFQVDEAVSEIKISHATFHQSLEGCGCIASPKGHTVALIKSKASNLKRSLLLSSS</sequence>
<comment type="caution">
    <text evidence="1">The sequence shown here is derived from an EMBL/GenBank/DDBJ whole genome shotgun (WGS) entry which is preliminary data.</text>
</comment>
<proteinExistence type="predicted"/>
<dbReference type="EMBL" id="JAIWYP010000013">
    <property type="protein sequence ID" value="KAH3717274.1"/>
    <property type="molecule type" value="Genomic_DNA"/>
</dbReference>
<evidence type="ECO:0000313" key="1">
    <source>
        <dbReference type="EMBL" id="KAH3717274.1"/>
    </source>
</evidence>